<dbReference type="SUPFAM" id="SSF103088">
    <property type="entry name" value="OmpA-like"/>
    <property type="match status" value="1"/>
</dbReference>
<name>A0ABU5MT38_9BACT</name>
<keyword evidence="1" id="KW-0812">Transmembrane</keyword>
<evidence type="ECO:0000256" key="1">
    <source>
        <dbReference type="SAM" id="Phobius"/>
    </source>
</evidence>
<dbReference type="RefSeq" id="WP_322607093.1">
    <property type="nucleotide sequence ID" value="NZ_JARVCO010000002.1"/>
</dbReference>
<evidence type="ECO:0000313" key="2">
    <source>
        <dbReference type="EMBL" id="MDZ8117292.1"/>
    </source>
</evidence>
<protein>
    <recommendedName>
        <fullName evidence="4">Motility protein B-like N-terminal domain-containing protein</fullName>
    </recommendedName>
</protein>
<evidence type="ECO:0000313" key="3">
    <source>
        <dbReference type="Proteomes" id="UP001290861"/>
    </source>
</evidence>
<organism evidence="2 3">
    <name type="scientific">Pontiella agarivorans</name>
    <dbReference type="NCBI Taxonomy" id="3038953"/>
    <lineage>
        <taxon>Bacteria</taxon>
        <taxon>Pseudomonadati</taxon>
        <taxon>Kiritimatiellota</taxon>
        <taxon>Kiritimatiellia</taxon>
        <taxon>Kiritimatiellales</taxon>
        <taxon>Pontiellaceae</taxon>
        <taxon>Pontiella</taxon>
    </lineage>
</organism>
<proteinExistence type="predicted"/>
<dbReference type="InterPro" id="IPR036737">
    <property type="entry name" value="OmpA-like_sf"/>
</dbReference>
<dbReference type="EMBL" id="JARVCO010000002">
    <property type="protein sequence ID" value="MDZ8117292.1"/>
    <property type="molecule type" value="Genomic_DNA"/>
</dbReference>
<keyword evidence="1" id="KW-0472">Membrane</keyword>
<comment type="caution">
    <text evidence="2">The sequence shown here is derived from an EMBL/GenBank/DDBJ whole genome shotgun (WGS) entry which is preliminary data.</text>
</comment>
<sequence length="236" mass="25807">MGRKIRKPKEELAPSYFVQFAALWCILLGFFVMLLSLGSTQMGPGSDGMGEVRDAFGSTGGLGLLPFAKNALFGRHDGGASSFRIRKSAPNQTAEVDGYIRGMLWKKGLSNISMVSVVHTHDSSTVILQIPIDFVGNEHLGRESVTLLEMLGEVFLSLREYEMEVMAVCDDAADPTARQRLALLRAAVVARFLTETAGLLPEHVHAVGLSDTWMLDLHGIEHVNGHVLISIKQEYP</sequence>
<keyword evidence="3" id="KW-1185">Reference proteome</keyword>
<keyword evidence="1" id="KW-1133">Transmembrane helix</keyword>
<reference evidence="2 3" key="1">
    <citation type="journal article" date="2024" name="Appl. Environ. Microbiol.">
        <title>Pontiella agarivorans sp. nov., a novel marine anaerobic bacterium capable of degrading macroalgal polysaccharides and fixing nitrogen.</title>
        <authorList>
            <person name="Liu N."/>
            <person name="Kivenson V."/>
            <person name="Peng X."/>
            <person name="Cui Z."/>
            <person name="Lankiewicz T.S."/>
            <person name="Gosselin K.M."/>
            <person name="English C.J."/>
            <person name="Blair E.M."/>
            <person name="O'Malley M.A."/>
            <person name="Valentine D.L."/>
        </authorList>
    </citation>
    <scope>NUCLEOTIDE SEQUENCE [LARGE SCALE GENOMIC DNA]</scope>
    <source>
        <strain evidence="2 3">NLcol2</strain>
    </source>
</reference>
<evidence type="ECO:0008006" key="4">
    <source>
        <dbReference type="Google" id="ProtNLM"/>
    </source>
</evidence>
<accession>A0ABU5MT38</accession>
<feature type="transmembrane region" description="Helical" evidence="1">
    <location>
        <begin position="12"/>
        <end position="37"/>
    </location>
</feature>
<gene>
    <name evidence="2" type="ORF">P9H32_01525</name>
</gene>
<dbReference type="Proteomes" id="UP001290861">
    <property type="component" value="Unassembled WGS sequence"/>
</dbReference>